<feature type="transmembrane region" description="Helical" evidence="17">
    <location>
        <begin position="77"/>
        <end position="97"/>
    </location>
</feature>
<dbReference type="Pfam" id="PF00664">
    <property type="entry name" value="ABC_membrane"/>
    <property type="match status" value="2"/>
</dbReference>
<dbReference type="EMBL" id="OV725083">
    <property type="protein sequence ID" value="CAH1406917.1"/>
    <property type="molecule type" value="Genomic_DNA"/>
</dbReference>
<keyword evidence="8" id="KW-0677">Repeat</keyword>
<evidence type="ECO:0000313" key="20">
    <source>
        <dbReference type="EMBL" id="CAH1406917.1"/>
    </source>
</evidence>
<dbReference type="GO" id="GO:0005524">
    <property type="term" value="F:ATP binding"/>
    <property type="evidence" value="ECO:0007669"/>
    <property type="project" value="UniProtKB-KW"/>
</dbReference>
<evidence type="ECO:0000256" key="12">
    <source>
        <dbReference type="ARBA" id="ARBA00022989"/>
    </source>
</evidence>
<dbReference type="FunFam" id="1.20.1560.10:FF:000001">
    <property type="entry name" value="ATP-binding cassette subfamily C member 1"/>
    <property type="match status" value="1"/>
</dbReference>
<accession>A0A9P0MYB3</accession>
<dbReference type="SMART" id="SM00382">
    <property type="entry name" value="AAA"/>
    <property type="match status" value="2"/>
</dbReference>
<dbReference type="GO" id="GO:0015431">
    <property type="term" value="F:ABC-type glutathione S-conjugate transporter activity"/>
    <property type="evidence" value="ECO:0007669"/>
    <property type="project" value="UniProtKB-EC"/>
</dbReference>
<evidence type="ECO:0000256" key="14">
    <source>
        <dbReference type="ARBA" id="ARBA00024220"/>
    </source>
</evidence>
<feature type="domain" description="ABC transmembrane type-1" evidence="19">
    <location>
        <begin position="953"/>
        <end position="1237"/>
    </location>
</feature>
<evidence type="ECO:0000256" key="2">
    <source>
        <dbReference type="ARBA" id="ARBA00004651"/>
    </source>
</evidence>
<evidence type="ECO:0000256" key="17">
    <source>
        <dbReference type="SAM" id="Phobius"/>
    </source>
</evidence>
<dbReference type="InterPro" id="IPR003439">
    <property type="entry name" value="ABC_transporter-like_ATP-bd"/>
</dbReference>
<evidence type="ECO:0000256" key="4">
    <source>
        <dbReference type="ARBA" id="ARBA00022448"/>
    </source>
</evidence>
<feature type="transmembrane region" description="Helical" evidence="17">
    <location>
        <begin position="1180"/>
        <end position="1201"/>
    </location>
</feature>
<keyword evidence="4" id="KW-0813">Transport</keyword>
<feature type="transmembrane region" description="Helical" evidence="17">
    <location>
        <begin position="173"/>
        <end position="192"/>
    </location>
</feature>
<feature type="transmembrane region" description="Helical" evidence="17">
    <location>
        <begin position="423"/>
        <end position="445"/>
    </location>
</feature>
<feature type="transmembrane region" description="Helical" evidence="17">
    <location>
        <begin position="303"/>
        <end position="327"/>
    </location>
</feature>
<sequence>MSFLEDTDWTVINDFCGSPFWDANLTWNSDYPQLTSCFEKTACVWLPGLFLWIFSCIDIFITFNSKSRNIPWNWKNLLRLIVLGLLIVLCVTEFIYNINRAEEVFPVDFYTPLIKLACLGLCITLVIYHRKYGQRVSGLMFLYWFLVALMGFSQFYTEITGHLSSDVTEFRRIYYLAYYSLSFVMFLSYWLVDAPPKQSENPKTKNPNPEDNSSFPSRLTFSWFDQLIFKGYKRPLTIKDLWSINHQDSAAQLFQVFSKYWNKVYKNKTFKDEPAEFKKMTNSVDFNGLREVKSKPASIVPTLARAFGGMFLFGTFLQLFDVFLTFASPELLKKVINFVSSNDEPNWHGYFYAASLLLVTSLQSLIQSQFNSRIFMVGLRMRTSLTTAIYRKALKLSSGARKHSTLGEIVNLMAVDSQTLMGVIPFLNTLWSAPLQIALALYFLWQQLGPSVLMGLGVMLVMIPANAFFANLTKNLQVKQMKYKDERVKTINEVLSGMKVLKLYGWEPSFEEKVQMIREKEAKVLRKAAYLRAAVSFIWTCAPFLVSLLTFMTYVLIDEKNILDSAKVFVSLSLFNIMKTPLAMVPNVISNLVQATVSIKRLNKFLNNDEIDLNIVSHEDKEDDPLVMENGTFSWGADEEPTLRNLNLRVKPGSLVAVVGAVGSGKSSFLSAFLGEMHKVSGRVNTKGSIAYVPQLAWIQNCTLQDNILFGRNLDNKKYHKVIDACALKADLQMLPGGDQTEIGEKGINVSGGQKQRISLARAVYADCDVYFLDDPLSAVDSHVGKHIFDNVISSHGVLKKKTRVLVTHGITFLPETDLIVVLDEGGISEIGTYHELLEKKGAFSEFLITHLQDIPEEELEEIDENLKEDIIKSNPEFHRHLSISRSMRSIVSTASSVSTGRNRRRSSQISQKSVNEKPKKDKLIVEEKSEEGRVKWTVYSKYFQAVGWFLFFITAILSVATQAFAIGSNLWLSKWSDDQDIIVNGTMNISKRNMYLIVYGLFGVFQTGSTFFSSLSWYVGCVNAGILLHYILLVNMMRSPMSFFDTTPLGRILNRFSKEIDVIDNLIPFVMKQVFSMVTPVIGTIIVISYSTPIFMALILPLGILYYFLQKFYIASSQQLRRIESTSRSPVFSHFSESVSGAPVIRAYCAQKRFIKESEMKIDLNQSCSFSSIIAGRWLSVRLQMIGNFIIFFATLFAIIGKDSLSPGIVGLSVSYTLQITGALNFLVQVTAEVENNIVSVERIKEYTNTPQEAAWEITPSVAGSDWPQEGKVEFIDYQVRYREGLDLVLKGINLVIKGGEKIGIVGRTGAGKSSITLCLFRIIESAGGKILIDGVDIAKLGLHALRSRLTIIPQDPVLFSGSLRMNLDPFGHYSDEQVWRALELGHLKAFVKGLPAGLQHEVTEGGENISVGQRQLICLARALLRKTKILILDEATAAVDLETDDFIQKTIRSEFSDCTVLTIAHRINTIMDSDRVLVLDQGRVKEFDSPSELIKNKSSIFHGMAHDAGLV</sequence>
<keyword evidence="13 17" id="KW-0472">Membrane</keyword>
<dbReference type="InterPro" id="IPR027417">
    <property type="entry name" value="P-loop_NTPase"/>
</dbReference>
<feature type="region of interest" description="Disordered" evidence="16">
    <location>
        <begin position="894"/>
        <end position="922"/>
    </location>
</feature>
<dbReference type="FunFam" id="3.40.50.300:FF:000293">
    <property type="entry name" value="ATP binding cassette subfamily C member 1"/>
    <property type="match status" value="1"/>
</dbReference>
<feature type="transmembrane region" description="Helical" evidence="17">
    <location>
        <begin position="1016"/>
        <end position="1035"/>
    </location>
</feature>
<gene>
    <name evidence="20" type="ORF">NEZAVI_LOCUS14754</name>
</gene>
<keyword evidence="21" id="KW-1185">Reference proteome</keyword>
<dbReference type="InterPro" id="IPR005292">
    <property type="entry name" value="MRP"/>
</dbReference>
<comment type="catalytic activity">
    <reaction evidence="15">
        <text>leukotriene C4(in) + ATP + H2O = leukotriene C4(out) + ADP + phosphate + H(+)</text>
        <dbReference type="Rhea" id="RHEA:38963"/>
        <dbReference type="ChEBI" id="CHEBI:15377"/>
        <dbReference type="ChEBI" id="CHEBI:15378"/>
        <dbReference type="ChEBI" id="CHEBI:30616"/>
        <dbReference type="ChEBI" id="CHEBI:43474"/>
        <dbReference type="ChEBI" id="CHEBI:57973"/>
        <dbReference type="ChEBI" id="CHEBI:456216"/>
    </reaction>
    <physiologicalReaction direction="left-to-right" evidence="15">
        <dbReference type="Rhea" id="RHEA:38964"/>
    </physiologicalReaction>
</comment>
<dbReference type="CDD" id="cd03244">
    <property type="entry name" value="ABCC_MRP_domain2"/>
    <property type="match status" value="1"/>
</dbReference>
<keyword evidence="5" id="KW-1003">Cell membrane</keyword>
<evidence type="ECO:0000256" key="6">
    <source>
        <dbReference type="ARBA" id="ARBA00022554"/>
    </source>
</evidence>
<dbReference type="FunFam" id="3.40.50.300:FF:000074">
    <property type="entry name" value="Multidrug resistance-associated protein 5 isoform 1"/>
    <property type="match status" value="1"/>
</dbReference>
<dbReference type="Pfam" id="PF24357">
    <property type="entry name" value="TMD0_ABC"/>
    <property type="match status" value="1"/>
</dbReference>
<evidence type="ECO:0000256" key="8">
    <source>
        <dbReference type="ARBA" id="ARBA00022737"/>
    </source>
</evidence>
<feature type="transmembrane region" description="Helical" evidence="17">
    <location>
        <begin position="530"/>
        <end position="557"/>
    </location>
</feature>
<dbReference type="PANTHER" id="PTHR24223:SF443">
    <property type="entry name" value="MULTIDRUG-RESISTANCE LIKE PROTEIN 1, ISOFORM I"/>
    <property type="match status" value="1"/>
</dbReference>
<feature type="transmembrane region" description="Helical" evidence="17">
    <location>
        <begin position="994"/>
        <end position="1010"/>
    </location>
</feature>
<dbReference type="Pfam" id="PF00005">
    <property type="entry name" value="ABC_tran"/>
    <property type="match status" value="2"/>
</dbReference>
<keyword evidence="6" id="KW-0926">Vacuole</keyword>
<protein>
    <recommendedName>
        <fullName evidence="14">ABC-type glutathione-S-conjugate transporter</fullName>
        <ecNumber evidence="14">7.6.2.3</ecNumber>
    </recommendedName>
</protein>
<keyword evidence="10" id="KW-0067">ATP-binding</keyword>
<proteinExistence type="inferred from homology"/>
<dbReference type="EC" id="7.6.2.3" evidence="14"/>
<evidence type="ECO:0000256" key="7">
    <source>
        <dbReference type="ARBA" id="ARBA00022692"/>
    </source>
</evidence>
<dbReference type="InterPro" id="IPR003593">
    <property type="entry name" value="AAA+_ATPase"/>
</dbReference>
<evidence type="ECO:0000313" key="21">
    <source>
        <dbReference type="Proteomes" id="UP001152798"/>
    </source>
</evidence>
<dbReference type="GO" id="GO:0005886">
    <property type="term" value="C:plasma membrane"/>
    <property type="evidence" value="ECO:0007669"/>
    <property type="project" value="UniProtKB-SubCell"/>
</dbReference>
<dbReference type="PROSITE" id="PS50929">
    <property type="entry name" value="ABC_TM1F"/>
    <property type="match status" value="2"/>
</dbReference>
<organism evidence="20 21">
    <name type="scientific">Nezara viridula</name>
    <name type="common">Southern green stink bug</name>
    <name type="synonym">Cimex viridulus</name>
    <dbReference type="NCBI Taxonomy" id="85310"/>
    <lineage>
        <taxon>Eukaryota</taxon>
        <taxon>Metazoa</taxon>
        <taxon>Ecdysozoa</taxon>
        <taxon>Arthropoda</taxon>
        <taxon>Hexapoda</taxon>
        <taxon>Insecta</taxon>
        <taxon>Pterygota</taxon>
        <taxon>Neoptera</taxon>
        <taxon>Paraneoptera</taxon>
        <taxon>Hemiptera</taxon>
        <taxon>Heteroptera</taxon>
        <taxon>Panheteroptera</taxon>
        <taxon>Pentatomomorpha</taxon>
        <taxon>Pentatomoidea</taxon>
        <taxon>Pentatomidae</taxon>
        <taxon>Pentatominae</taxon>
        <taxon>Nezara</taxon>
    </lineage>
</organism>
<dbReference type="InterPro" id="IPR036640">
    <property type="entry name" value="ABC1_TM_sf"/>
</dbReference>
<name>A0A9P0MYB3_NEZVI</name>
<feature type="domain" description="ABC transporter" evidence="18">
    <location>
        <begin position="626"/>
        <end position="850"/>
    </location>
</feature>
<evidence type="ECO:0000256" key="3">
    <source>
        <dbReference type="ARBA" id="ARBA00009726"/>
    </source>
</evidence>
<keyword evidence="11" id="KW-1278">Translocase</keyword>
<feature type="transmembrane region" description="Helical" evidence="17">
    <location>
        <begin position="1095"/>
        <end position="1115"/>
    </location>
</feature>
<evidence type="ECO:0000256" key="13">
    <source>
        <dbReference type="ARBA" id="ARBA00023136"/>
    </source>
</evidence>
<keyword evidence="9" id="KW-0547">Nucleotide-binding</keyword>
<dbReference type="NCBIfam" id="TIGR00957">
    <property type="entry name" value="MRP_assoc_pro"/>
    <property type="match status" value="1"/>
</dbReference>
<feature type="transmembrane region" description="Helical" evidence="17">
    <location>
        <begin position="140"/>
        <end position="157"/>
    </location>
</feature>
<comment type="similarity">
    <text evidence="3">Belongs to the ABC transporter superfamily. ABCC family. Conjugate transporter (TC 3.A.1.208) subfamily.</text>
</comment>
<dbReference type="PANTHER" id="PTHR24223">
    <property type="entry name" value="ATP-BINDING CASSETTE SUB-FAMILY C"/>
    <property type="match status" value="1"/>
</dbReference>
<dbReference type="CDD" id="cd03250">
    <property type="entry name" value="ABCC_MRP_domain1"/>
    <property type="match status" value="1"/>
</dbReference>
<dbReference type="GO" id="GO:0016887">
    <property type="term" value="F:ATP hydrolysis activity"/>
    <property type="evidence" value="ECO:0007669"/>
    <property type="project" value="InterPro"/>
</dbReference>
<comment type="subcellular location">
    <subcellularLocation>
        <location evidence="2">Cell membrane</location>
        <topology evidence="2">Multi-pass membrane protein</topology>
    </subcellularLocation>
    <subcellularLocation>
        <location evidence="1">Vacuole membrane</location>
        <topology evidence="1">Multi-pass membrane protein</topology>
    </subcellularLocation>
</comment>
<evidence type="ECO:0000256" key="5">
    <source>
        <dbReference type="ARBA" id="ARBA00022475"/>
    </source>
</evidence>
<feature type="domain" description="ABC transporter" evidence="18">
    <location>
        <begin position="1274"/>
        <end position="1508"/>
    </location>
</feature>
<dbReference type="Proteomes" id="UP001152798">
    <property type="component" value="Chromosome 7"/>
</dbReference>
<dbReference type="Gene3D" id="3.40.50.300">
    <property type="entry name" value="P-loop containing nucleotide triphosphate hydrolases"/>
    <property type="match status" value="2"/>
</dbReference>
<feature type="transmembrane region" description="Helical" evidence="17">
    <location>
        <begin position="949"/>
        <end position="973"/>
    </location>
</feature>
<dbReference type="PROSITE" id="PS00211">
    <property type="entry name" value="ABC_TRANSPORTER_1"/>
    <property type="match status" value="2"/>
</dbReference>
<evidence type="ECO:0000259" key="18">
    <source>
        <dbReference type="PROSITE" id="PS50893"/>
    </source>
</evidence>
<feature type="transmembrane region" description="Helical" evidence="17">
    <location>
        <begin position="451"/>
        <end position="472"/>
    </location>
</feature>
<dbReference type="InterPro" id="IPR017871">
    <property type="entry name" value="ABC_transporter-like_CS"/>
</dbReference>
<dbReference type="FunFam" id="1.20.1560.10:FF:000020">
    <property type="entry name" value="ABC metal ion transporter"/>
    <property type="match status" value="1"/>
</dbReference>
<evidence type="ECO:0000256" key="1">
    <source>
        <dbReference type="ARBA" id="ARBA00004128"/>
    </source>
</evidence>
<dbReference type="CDD" id="cd18603">
    <property type="entry name" value="ABC_6TM_MRP1_2_3_6_D2_like"/>
    <property type="match status" value="1"/>
</dbReference>
<dbReference type="GO" id="GO:0000323">
    <property type="term" value="C:lytic vacuole"/>
    <property type="evidence" value="ECO:0007669"/>
    <property type="project" value="UniProtKB-ARBA"/>
</dbReference>
<dbReference type="SUPFAM" id="SSF90123">
    <property type="entry name" value="ABC transporter transmembrane region"/>
    <property type="match status" value="2"/>
</dbReference>
<dbReference type="OrthoDB" id="6603898at2759"/>
<dbReference type="GO" id="GO:0005774">
    <property type="term" value="C:vacuolar membrane"/>
    <property type="evidence" value="ECO:0007669"/>
    <property type="project" value="UniProtKB-SubCell"/>
</dbReference>
<evidence type="ECO:0000256" key="15">
    <source>
        <dbReference type="ARBA" id="ARBA00047523"/>
    </source>
</evidence>
<feature type="transmembrane region" description="Helical" evidence="17">
    <location>
        <begin position="44"/>
        <end position="65"/>
    </location>
</feature>
<evidence type="ECO:0000256" key="11">
    <source>
        <dbReference type="ARBA" id="ARBA00022967"/>
    </source>
</evidence>
<dbReference type="CDD" id="cd18595">
    <property type="entry name" value="ABC_6TM_MRP1_2_3_6_D1_like"/>
    <property type="match status" value="1"/>
</dbReference>
<keyword evidence="12 17" id="KW-1133">Transmembrane helix</keyword>
<dbReference type="PROSITE" id="PS50893">
    <property type="entry name" value="ABC_TRANSPORTER_2"/>
    <property type="match status" value="2"/>
</dbReference>
<feature type="transmembrane region" description="Helical" evidence="17">
    <location>
        <begin position="347"/>
        <end position="366"/>
    </location>
</feature>
<evidence type="ECO:0000259" key="19">
    <source>
        <dbReference type="PROSITE" id="PS50929"/>
    </source>
</evidence>
<dbReference type="Gene3D" id="1.20.1560.10">
    <property type="entry name" value="ABC transporter type 1, transmembrane domain"/>
    <property type="match status" value="2"/>
</dbReference>
<evidence type="ECO:0000256" key="10">
    <source>
        <dbReference type="ARBA" id="ARBA00022840"/>
    </source>
</evidence>
<evidence type="ECO:0000256" key="9">
    <source>
        <dbReference type="ARBA" id="ARBA00022741"/>
    </source>
</evidence>
<feature type="transmembrane region" description="Helical" evidence="17">
    <location>
        <begin position="109"/>
        <end position="128"/>
    </location>
</feature>
<keyword evidence="7 17" id="KW-0812">Transmembrane</keyword>
<feature type="domain" description="ABC transmembrane type-1" evidence="19">
    <location>
        <begin position="312"/>
        <end position="594"/>
    </location>
</feature>
<evidence type="ECO:0000256" key="16">
    <source>
        <dbReference type="SAM" id="MobiDB-lite"/>
    </source>
</evidence>
<dbReference type="InterPro" id="IPR050173">
    <property type="entry name" value="ABC_transporter_C-like"/>
</dbReference>
<dbReference type="SUPFAM" id="SSF52540">
    <property type="entry name" value="P-loop containing nucleoside triphosphate hydrolases"/>
    <property type="match status" value="2"/>
</dbReference>
<dbReference type="InterPro" id="IPR056227">
    <property type="entry name" value="TMD0_ABC"/>
</dbReference>
<reference evidence="20" key="1">
    <citation type="submission" date="2022-01" db="EMBL/GenBank/DDBJ databases">
        <authorList>
            <person name="King R."/>
        </authorList>
    </citation>
    <scope>NUCLEOTIDE SEQUENCE</scope>
</reference>
<dbReference type="InterPro" id="IPR011527">
    <property type="entry name" value="ABC1_TM_dom"/>
</dbReference>